<evidence type="ECO:0000313" key="3">
    <source>
        <dbReference type="Proteomes" id="UP000295252"/>
    </source>
</evidence>
<gene>
    <name evidence="2" type="ORF">GSCOC_T00024395001</name>
</gene>
<dbReference type="EMBL" id="HG739109">
    <property type="protein sequence ID" value="CDP07215.1"/>
    <property type="molecule type" value="Genomic_DNA"/>
</dbReference>
<reference evidence="3" key="1">
    <citation type="journal article" date="2014" name="Science">
        <title>The coffee genome provides insight into the convergent evolution of caffeine biosynthesis.</title>
        <authorList>
            <person name="Denoeud F."/>
            <person name="Carretero-Paulet L."/>
            <person name="Dereeper A."/>
            <person name="Droc G."/>
            <person name="Guyot R."/>
            <person name="Pietrella M."/>
            <person name="Zheng C."/>
            <person name="Alberti A."/>
            <person name="Anthony F."/>
            <person name="Aprea G."/>
            <person name="Aury J.M."/>
            <person name="Bento P."/>
            <person name="Bernard M."/>
            <person name="Bocs S."/>
            <person name="Campa C."/>
            <person name="Cenci A."/>
            <person name="Combes M.C."/>
            <person name="Crouzillat D."/>
            <person name="Da Silva C."/>
            <person name="Daddiego L."/>
            <person name="De Bellis F."/>
            <person name="Dussert S."/>
            <person name="Garsmeur O."/>
            <person name="Gayraud T."/>
            <person name="Guignon V."/>
            <person name="Jahn K."/>
            <person name="Jamilloux V."/>
            <person name="Joet T."/>
            <person name="Labadie K."/>
            <person name="Lan T."/>
            <person name="Leclercq J."/>
            <person name="Lepelley M."/>
            <person name="Leroy T."/>
            <person name="Li L.T."/>
            <person name="Librado P."/>
            <person name="Lopez L."/>
            <person name="Munoz A."/>
            <person name="Noel B."/>
            <person name="Pallavicini A."/>
            <person name="Perrotta G."/>
            <person name="Poncet V."/>
            <person name="Pot D."/>
            <person name="Priyono X."/>
            <person name="Rigoreau M."/>
            <person name="Rouard M."/>
            <person name="Rozas J."/>
            <person name="Tranchant-Dubreuil C."/>
            <person name="VanBuren R."/>
            <person name="Zhang Q."/>
            <person name="Andrade A.C."/>
            <person name="Argout X."/>
            <person name="Bertrand B."/>
            <person name="de Kochko A."/>
            <person name="Graziosi G."/>
            <person name="Henry R.J."/>
            <person name="Jayarama X."/>
            <person name="Ming R."/>
            <person name="Nagai C."/>
            <person name="Rounsley S."/>
            <person name="Sankoff D."/>
            <person name="Giuliano G."/>
            <person name="Albert V.A."/>
            <person name="Wincker P."/>
            <person name="Lashermes P."/>
        </authorList>
    </citation>
    <scope>NUCLEOTIDE SEQUENCE [LARGE SCALE GENOMIC DNA]</scope>
    <source>
        <strain evidence="3">cv. DH200-94</strain>
    </source>
</reference>
<dbReference type="Proteomes" id="UP000295252">
    <property type="component" value="Chromosome X"/>
</dbReference>
<feature type="transmembrane region" description="Helical" evidence="1">
    <location>
        <begin position="6"/>
        <end position="28"/>
    </location>
</feature>
<accession>A0A068UFA6</accession>
<organism evidence="2 3">
    <name type="scientific">Coffea canephora</name>
    <name type="common">Robusta coffee</name>
    <dbReference type="NCBI Taxonomy" id="49390"/>
    <lineage>
        <taxon>Eukaryota</taxon>
        <taxon>Viridiplantae</taxon>
        <taxon>Streptophyta</taxon>
        <taxon>Embryophyta</taxon>
        <taxon>Tracheophyta</taxon>
        <taxon>Spermatophyta</taxon>
        <taxon>Magnoliopsida</taxon>
        <taxon>eudicotyledons</taxon>
        <taxon>Gunneridae</taxon>
        <taxon>Pentapetalae</taxon>
        <taxon>asterids</taxon>
        <taxon>lamiids</taxon>
        <taxon>Gentianales</taxon>
        <taxon>Rubiaceae</taxon>
        <taxon>Ixoroideae</taxon>
        <taxon>Gardenieae complex</taxon>
        <taxon>Bertiereae - Coffeeae clade</taxon>
        <taxon>Coffeeae</taxon>
        <taxon>Coffea</taxon>
    </lineage>
</organism>
<keyword evidence="1" id="KW-0472">Membrane</keyword>
<sequence>MLNPTASLNVALSLLVQVINISIIHLFCKHQKIGIKINNSSDVTALAKDTAYAQIQLVD</sequence>
<keyword evidence="3" id="KW-1185">Reference proteome</keyword>
<dbReference type="PhylomeDB" id="A0A068UFA6"/>
<dbReference type="Gramene" id="CDP07215">
    <property type="protein sequence ID" value="CDP07215"/>
    <property type="gene ID" value="GSCOC_T00024395001"/>
</dbReference>
<evidence type="ECO:0000313" key="2">
    <source>
        <dbReference type="EMBL" id="CDP07215.1"/>
    </source>
</evidence>
<keyword evidence="1" id="KW-1133">Transmembrane helix</keyword>
<dbReference type="AlphaFoldDB" id="A0A068UFA6"/>
<evidence type="ECO:0000256" key="1">
    <source>
        <dbReference type="SAM" id="Phobius"/>
    </source>
</evidence>
<keyword evidence="1" id="KW-0812">Transmembrane</keyword>
<proteinExistence type="predicted"/>
<name>A0A068UFA6_COFCA</name>
<dbReference type="InParanoid" id="A0A068UFA6"/>
<protein>
    <submittedName>
        <fullName evidence="2">Uncharacterized protein</fullName>
    </submittedName>
</protein>